<keyword evidence="3" id="KW-1185">Reference proteome</keyword>
<reference evidence="2 3" key="1">
    <citation type="submission" date="2021-05" db="EMBL/GenBank/DDBJ databases">
        <title>Genome Assembly of Synthetic Allotetraploid Brassica napus Reveals Homoeologous Exchanges between Subgenomes.</title>
        <authorList>
            <person name="Davis J.T."/>
        </authorList>
    </citation>
    <scope>NUCLEOTIDE SEQUENCE [LARGE SCALE GENOMIC DNA]</scope>
    <source>
        <strain evidence="3">cv. Da-Ae</strain>
        <tissue evidence="2">Seedling</tissue>
    </source>
</reference>
<evidence type="ECO:0008006" key="4">
    <source>
        <dbReference type="Google" id="ProtNLM"/>
    </source>
</evidence>
<evidence type="ECO:0000313" key="3">
    <source>
        <dbReference type="Proteomes" id="UP000824890"/>
    </source>
</evidence>
<comment type="caution">
    <text evidence="2">The sequence shown here is derived from an EMBL/GenBank/DDBJ whole genome shotgun (WGS) entry which is preliminary data.</text>
</comment>
<gene>
    <name evidence="2" type="ORF">HID58_088583</name>
</gene>
<proteinExistence type="predicted"/>
<feature type="region of interest" description="Disordered" evidence="1">
    <location>
        <begin position="73"/>
        <end position="142"/>
    </location>
</feature>
<accession>A0ABQ7XYE2</accession>
<sequence length="417" mass="46121">MFPKQSAADRKMAMLYISHSDPTERLARIERVKQGISENMAASSVHLTRITKELDKGKGHVFSYTELLESQQCGNSSQGVAPLQIRDKSDEDTESSASKFSTRSAPVVPSGFQLGPSSEGRVTGNLGANKAQRRRPPSWKRRAASGFEDMVRMSWDGGNGEHSSTMDRIGRCRRSIMRWKKMSDMNSRHRITLVDLTLTVHDLIDAPSNSWNINLVRQVIAEEDVELVVNSKFAINRSDSVIWGLAKNERYDSKSGLHVDPGKSHLWSKPPVSWVKCNIGSSWDSSSLFGGAMLHSRRSFNCVSSAVQMDLMALAWASSAVVDLKLKNVIFEFSSAEAAMVIQNPLLSPFNYKNCYEILRSVQAIVRSKLQLVSVTSNNAASAIAVSVTRDLRHHSYVASNGPQWLAPLLSAEAAPR</sequence>
<evidence type="ECO:0000256" key="1">
    <source>
        <dbReference type="SAM" id="MobiDB-lite"/>
    </source>
</evidence>
<dbReference type="EMBL" id="JAGKQM010000019">
    <property type="protein sequence ID" value="KAH0860322.1"/>
    <property type="molecule type" value="Genomic_DNA"/>
</dbReference>
<organism evidence="2 3">
    <name type="scientific">Brassica napus</name>
    <name type="common">Rape</name>
    <dbReference type="NCBI Taxonomy" id="3708"/>
    <lineage>
        <taxon>Eukaryota</taxon>
        <taxon>Viridiplantae</taxon>
        <taxon>Streptophyta</taxon>
        <taxon>Embryophyta</taxon>
        <taxon>Tracheophyta</taxon>
        <taxon>Spermatophyta</taxon>
        <taxon>Magnoliopsida</taxon>
        <taxon>eudicotyledons</taxon>
        <taxon>Gunneridae</taxon>
        <taxon>Pentapetalae</taxon>
        <taxon>rosids</taxon>
        <taxon>malvids</taxon>
        <taxon>Brassicales</taxon>
        <taxon>Brassicaceae</taxon>
        <taxon>Brassiceae</taxon>
        <taxon>Brassica</taxon>
    </lineage>
</organism>
<feature type="compositionally biased region" description="Basic residues" evidence="1">
    <location>
        <begin position="131"/>
        <end position="142"/>
    </location>
</feature>
<evidence type="ECO:0000313" key="2">
    <source>
        <dbReference type="EMBL" id="KAH0860322.1"/>
    </source>
</evidence>
<feature type="compositionally biased region" description="Polar residues" evidence="1">
    <location>
        <begin position="95"/>
        <end position="104"/>
    </location>
</feature>
<name>A0ABQ7XYE2_BRANA</name>
<protein>
    <recommendedName>
        <fullName evidence="4">RNase H type-1 domain-containing protein</fullName>
    </recommendedName>
</protein>
<dbReference type="Proteomes" id="UP000824890">
    <property type="component" value="Unassembled WGS sequence"/>
</dbReference>